<comment type="caution">
    <text evidence="1">The sequence shown here is derived from an EMBL/GenBank/DDBJ whole genome shotgun (WGS) entry which is preliminary data.</text>
</comment>
<dbReference type="Proteomes" id="UP000663823">
    <property type="component" value="Unassembled WGS sequence"/>
</dbReference>
<evidence type="ECO:0000313" key="1">
    <source>
        <dbReference type="EMBL" id="CAF3921409.1"/>
    </source>
</evidence>
<dbReference type="AlphaFoldDB" id="A0A819IRA8"/>
<organism evidence="1 2">
    <name type="scientific">Rotaria sordida</name>
    <dbReference type="NCBI Taxonomy" id="392033"/>
    <lineage>
        <taxon>Eukaryota</taxon>
        <taxon>Metazoa</taxon>
        <taxon>Spiralia</taxon>
        <taxon>Gnathifera</taxon>
        <taxon>Rotifera</taxon>
        <taxon>Eurotatoria</taxon>
        <taxon>Bdelloidea</taxon>
        <taxon>Philodinida</taxon>
        <taxon>Philodinidae</taxon>
        <taxon>Rotaria</taxon>
    </lineage>
</organism>
<name>A0A819IRA8_9BILA</name>
<gene>
    <name evidence="1" type="ORF">OTI717_LOCUS24845</name>
</gene>
<evidence type="ECO:0000313" key="2">
    <source>
        <dbReference type="Proteomes" id="UP000663823"/>
    </source>
</evidence>
<reference evidence="1" key="1">
    <citation type="submission" date="2021-02" db="EMBL/GenBank/DDBJ databases">
        <authorList>
            <person name="Nowell W R."/>
        </authorList>
    </citation>
    <scope>NUCLEOTIDE SEQUENCE</scope>
</reference>
<sequence length="122" mass="13828">MKLTDTLDAQEFSAEPIDSTQLNSATVITNKDDLNDSCKSINDLSPTFNRRFLLTSCDIAVASMIYKVSHLQNNKDMDSLCKLFNALSLNLFPKKYVPIVVHMIQILFMLYQTTNSTIIINF</sequence>
<dbReference type="EMBL" id="CAJOAX010004793">
    <property type="protein sequence ID" value="CAF3921409.1"/>
    <property type="molecule type" value="Genomic_DNA"/>
</dbReference>
<accession>A0A819IRA8</accession>
<proteinExistence type="predicted"/>
<protein>
    <submittedName>
        <fullName evidence="1">Uncharacterized protein</fullName>
    </submittedName>
</protein>